<evidence type="ECO:0000259" key="2">
    <source>
        <dbReference type="PROSITE" id="PS50043"/>
    </source>
</evidence>
<name>A0A0T9NDH1_9GAMM</name>
<dbReference type="GO" id="GO:0006355">
    <property type="term" value="P:regulation of DNA-templated transcription"/>
    <property type="evidence" value="ECO:0007669"/>
    <property type="project" value="InterPro"/>
</dbReference>
<feature type="domain" description="HTH luxR-type" evidence="2">
    <location>
        <begin position="87"/>
        <end position="147"/>
    </location>
</feature>
<accession>A0A0T9NDH1</accession>
<gene>
    <name evidence="3" type="primary">rcsB_1</name>
    <name evidence="3" type="ORF">ERS008472_00226</name>
</gene>
<evidence type="ECO:0000313" key="4">
    <source>
        <dbReference type="Proteomes" id="UP000041882"/>
    </source>
</evidence>
<sequence>MVIVNFTHADNPFKIIKDIINIKKAIPTVKVFVYTGEKNSILIKLLFDIGVNAIVSRNESASQLADFVHDAMQGEFVYSHLYIVSLIRDNLKMLTDRELDVLIELYNGLSLTLISKMFHKSIKTISNNKRSAMKKLGVSGALELAFI</sequence>
<dbReference type="RefSeq" id="WP_050112221.1">
    <property type="nucleotide sequence ID" value="NZ_CABHXQ010000008.1"/>
</dbReference>
<dbReference type="SUPFAM" id="SSF46894">
    <property type="entry name" value="C-terminal effector domain of the bipartite response regulators"/>
    <property type="match status" value="1"/>
</dbReference>
<dbReference type="AlphaFoldDB" id="A0A0T9NDH1"/>
<dbReference type="Pfam" id="PF00196">
    <property type="entry name" value="GerE"/>
    <property type="match status" value="1"/>
</dbReference>
<keyword evidence="4" id="KW-1185">Reference proteome</keyword>
<dbReference type="PROSITE" id="PS50043">
    <property type="entry name" value="HTH_LUXR_2"/>
    <property type="match status" value="1"/>
</dbReference>
<evidence type="ECO:0000313" key="3">
    <source>
        <dbReference type="EMBL" id="CNH00044.1"/>
    </source>
</evidence>
<dbReference type="InterPro" id="IPR000792">
    <property type="entry name" value="Tscrpt_reg_LuxR_C"/>
</dbReference>
<evidence type="ECO:0000256" key="1">
    <source>
        <dbReference type="ARBA" id="ARBA00023125"/>
    </source>
</evidence>
<keyword evidence="1" id="KW-0238">DNA-binding</keyword>
<organism evidence="3 4">
    <name type="scientific">Yersinia thracica</name>
    <dbReference type="NCBI Taxonomy" id="2890319"/>
    <lineage>
        <taxon>Bacteria</taxon>
        <taxon>Pseudomonadati</taxon>
        <taxon>Pseudomonadota</taxon>
        <taxon>Gammaproteobacteria</taxon>
        <taxon>Enterobacterales</taxon>
        <taxon>Yersiniaceae</taxon>
        <taxon>Yersinia</taxon>
    </lineage>
</organism>
<dbReference type="Gene3D" id="3.40.50.2300">
    <property type="match status" value="1"/>
</dbReference>
<protein>
    <submittedName>
        <fullName evidence="3">Transcriptional regulator RcsB</fullName>
    </submittedName>
</protein>
<dbReference type="InterPro" id="IPR016032">
    <property type="entry name" value="Sig_transdc_resp-reg_C-effctor"/>
</dbReference>
<dbReference type="EMBL" id="CQAW01000001">
    <property type="protein sequence ID" value="CNH00044.1"/>
    <property type="molecule type" value="Genomic_DNA"/>
</dbReference>
<proteinExistence type="predicted"/>
<dbReference type="GO" id="GO:0003677">
    <property type="term" value="F:DNA binding"/>
    <property type="evidence" value="ECO:0007669"/>
    <property type="project" value="UniProtKB-KW"/>
</dbReference>
<dbReference type="Proteomes" id="UP000041882">
    <property type="component" value="Unassembled WGS sequence"/>
</dbReference>
<reference evidence="4" key="1">
    <citation type="submission" date="2015-03" db="EMBL/GenBank/DDBJ databases">
        <authorList>
            <consortium name="Pathogen Informatics"/>
            <person name="Murphy D."/>
        </authorList>
    </citation>
    <scope>NUCLEOTIDE SEQUENCE [LARGE SCALE GENOMIC DNA]</scope>
    <source>
        <strain evidence="4">IP6945</strain>
    </source>
</reference>
<dbReference type="SMART" id="SM00421">
    <property type="entry name" value="HTH_LUXR"/>
    <property type="match status" value="1"/>
</dbReference>